<evidence type="ECO:0000313" key="2">
    <source>
        <dbReference type="EMBL" id="MQN79634.1"/>
    </source>
</evidence>
<feature type="chain" id="PRO_5026171596" description="Major fimbrial subunit protein N-terminal domain-containing protein" evidence="1">
    <location>
        <begin position="30"/>
        <end position="612"/>
    </location>
</feature>
<evidence type="ECO:0000256" key="1">
    <source>
        <dbReference type="SAM" id="SignalP"/>
    </source>
</evidence>
<reference evidence="2 3" key="1">
    <citation type="submission" date="2019-09" db="EMBL/GenBank/DDBJ databases">
        <title>Distinct polysaccharide growth profiles of human intestinal Prevotella copri isolates.</title>
        <authorList>
            <person name="Fehlner-Peach H."/>
            <person name="Magnabosco C."/>
            <person name="Raghavan V."/>
            <person name="Scher J.U."/>
            <person name="Tett A."/>
            <person name="Cox L.M."/>
            <person name="Gottsegen C."/>
            <person name="Watters A."/>
            <person name="Wiltshire- Gordon J.D."/>
            <person name="Segata N."/>
            <person name="Bonneau R."/>
            <person name="Littman D.R."/>
        </authorList>
    </citation>
    <scope>NUCLEOTIDE SEQUENCE [LARGE SCALE GENOMIC DNA]</scope>
    <source>
        <strain evidence="3">iA622</strain>
    </source>
</reference>
<dbReference type="AlphaFoldDB" id="A0A6G1TWC3"/>
<organism evidence="2 3">
    <name type="scientific">Segatella copri</name>
    <dbReference type="NCBI Taxonomy" id="165179"/>
    <lineage>
        <taxon>Bacteria</taxon>
        <taxon>Pseudomonadati</taxon>
        <taxon>Bacteroidota</taxon>
        <taxon>Bacteroidia</taxon>
        <taxon>Bacteroidales</taxon>
        <taxon>Prevotellaceae</taxon>
        <taxon>Segatella</taxon>
    </lineage>
</organism>
<comment type="caution">
    <text evidence="2">The sequence shown here is derived from an EMBL/GenBank/DDBJ whole genome shotgun (WGS) entry which is preliminary data.</text>
</comment>
<proteinExistence type="predicted"/>
<dbReference type="OrthoDB" id="1071682at2"/>
<accession>A0A6G1TWC3</accession>
<gene>
    <name evidence="2" type="ORF">F7D73_01365</name>
</gene>
<protein>
    <recommendedName>
        <fullName evidence="4">Major fimbrial subunit protein N-terminal domain-containing protein</fullName>
    </recommendedName>
</protein>
<dbReference type="Proteomes" id="UP000480425">
    <property type="component" value="Unassembled WGS sequence"/>
</dbReference>
<dbReference type="RefSeq" id="WP_153121950.1">
    <property type="nucleotide sequence ID" value="NZ_VZCB01000013.1"/>
</dbReference>
<name>A0A6G1TWC3_9BACT</name>
<sequence>MKKVKFFGLAGFILLASGAGFSSCSSDSADPTGGTGVAGQVVKTQFAINIPYGNNSSANQAKKVTRMTDAITQQSGKPFRGISDILLLTFSGDPSSTGNKIATKVHKIGEDNNAYDQDDYRRLYRDIDIPVGTDYMIFYGTAKKANTTSSFTYGKTNNIDTYETETDLTKRNFKLSTITNVDFANHQAANDIIAALNDIAKSSGTDGTNAVAWADVIDSKYDAVTWITKSERDFLKKYYEKFINLSAGSQYSVKAFITKLKSILIGEGTEADLSKKYLTKSIVDNCDAALTKIESLSFPRDLSLPDGVAKIHWNSTNNSFEYYTAGSEVFSTGNIINYNKICYPAELSYFVKTSTMVSDKEMSHVKDFPDYNNWTTDISQAWPIGGTFENAEVSSSTRTVALRDPVQYSVAVLQSTVKCADATLKDNGQSKGGLEQDQDVTVNSVGFPVTGILIGGQPESVDWKYEPTSTETFANTIYDQNMNGTITAGTTASNANYTLVFDNKSTDKKPVFVTIELENNSGMDFYGNDGIILNGAKFYLVGKLDPEATTGTTKPTGVDRVFVQDHITKANFNITNLKGAYNCIPDLRTSGINVGLAVDLSWQDGITFNVDL</sequence>
<dbReference type="EMBL" id="VZCB01000013">
    <property type="protein sequence ID" value="MQN79634.1"/>
    <property type="molecule type" value="Genomic_DNA"/>
</dbReference>
<keyword evidence="1" id="KW-0732">Signal</keyword>
<evidence type="ECO:0000313" key="3">
    <source>
        <dbReference type="Proteomes" id="UP000480425"/>
    </source>
</evidence>
<dbReference type="PROSITE" id="PS51257">
    <property type="entry name" value="PROKAR_LIPOPROTEIN"/>
    <property type="match status" value="1"/>
</dbReference>
<evidence type="ECO:0008006" key="4">
    <source>
        <dbReference type="Google" id="ProtNLM"/>
    </source>
</evidence>
<feature type="signal peptide" evidence="1">
    <location>
        <begin position="1"/>
        <end position="29"/>
    </location>
</feature>